<reference evidence="1" key="1">
    <citation type="submission" date="2021-01" db="EMBL/GenBank/DDBJ databases">
        <authorList>
            <person name="Corre E."/>
            <person name="Pelletier E."/>
            <person name="Niang G."/>
            <person name="Scheremetjew M."/>
            <person name="Finn R."/>
            <person name="Kale V."/>
            <person name="Holt S."/>
            <person name="Cochrane G."/>
            <person name="Meng A."/>
            <person name="Brown T."/>
            <person name="Cohen L."/>
        </authorList>
    </citation>
    <scope>NUCLEOTIDE SEQUENCE</scope>
    <source>
        <strain evidence="1">CCMP3278</strain>
    </source>
</reference>
<protein>
    <submittedName>
        <fullName evidence="1">Uncharacterized protein</fullName>
    </submittedName>
</protein>
<name>A0A7S1ETJ1_9RHOD</name>
<sequence>MVTVHFVVQVELLQVVSHISVDLTDQLFVPLVIQKPWYLLVLKICMYSTNSSSCDSSGLCIGVGSEQRPNWCSISTSIASESEFEPAGTVYGIWFTTGADLLPSQILFEDGNARSGSAVQLVSGSLNLYVGDGLVDTVGGVLPNTLLYDSVCSTSIC</sequence>
<accession>A0A7S1ETJ1</accession>
<proteinExistence type="predicted"/>
<organism evidence="1">
    <name type="scientific">Timspurckia oligopyrenoides</name>
    <dbReference type="NCBI Taxonomy" id="708627"/>
    <lineage>
        <taxon>Eukaryota</taxon>
        <taxon>Rhodophyta</taxon>
        <taxon>Bangiophyceae</taxon>
        <taxon>Porphyridiales</taxon>
        <taxon>Porphyridiaceae</taxon>
        <taxon>Timspurckia</taxon>
    </lineage>
</organism>
<gene>
    <name evidence="1" type="ORF">TOLI1172_LOCUS6975</name>
</gene>
<evidence type="ECO:0000313" key="1">
    <source>
        <dbReference type="EMBL" id="CAD8822579.1"/>
    </source>
</evidence>
<dbReference type="EMBL" id="HBFP01009713">
    <property type="protein sequence ID" value="CAD8822579.1"/>
    <property type="molecule type" value="Transcribed_RNA"/>
</dbReference>
<dbReference type="AlphaFoldDB" id="A0A7S1ETJ1"/>